<dbReference type="NCBIfam" id="TIGR00525">
    <property type="entry name" value="folB"/>
    <property type="match status" value="1"/>
</dbReference>
<dbReference type="InterPro" id="IPR043133">
    <property type="entry name" value="GTP-CH-I_C/QueF"/>
</dbReference>
<feature type="compositionally biased region" description="Polar residues" evidence="9">
    <location>
        <begin position="199"/>
        <end position="208"/>
    </location>
</feature>
<dbReference type="PANTHER" id="PTHR42844:SF1">
    <property type="entry name" value="DIHYDRONEOPTERIN ALDOLASE 1-RELATED"/>
    <property type="match status" value="1"/>
</dbReference>
<comment type="catalytic activity">
    <reaction evidence="1 8">
        <text>7,8-dihydroneopterin = 6-hydroxymethyl-7,8-dihydropterin + glycolaldehyde</text>
        <dbReference type="Rhea" id="RHEA:10540"/>
        <dbReference type="ChEBI" id="CHEBI:17001"/>
        <dbReference type="ChEBI" id="CHEBI:17071"/>
        <dbReference type="ChEBI" id="CHEBI:44841"/>
        <dbReference type="EC" id="4.1.2.25"/>
    </reaction>
</comment>
<evidence type="ECO:0000259" key="10">
    <source>
        <dbReference type="SMART" id="SM00905"/>
    </source>
</evidence>
<organism evidence="11 12">
    <name type="scientific">Salix brachista</name>
    <dbReference type="NCBI Taxonomy" id="2182728"/>
    <lineage>
        <taxon>Eukaryota</taxon>
        <taxon>Viridiplantae</taxon>
        <taxon>Streptophyta</taxon>
        <taxon>Embryophyta</taxon>
        <taxon>Tracheophyta</taxon>
        <taxon>Spermatophyta</taxon>
        <taxon>Magnoliopsida</taxon>
        <taxon>eudicotyledons</taxon>
        <taxon>Gunneridae</taxon>
        <taxon>Pentapetalae</taxon>
        <taxon>rosids</taxon>
        <taxon>fabids</taxon>
        <taxon>Malpighiales</taxon>
        <taxon>Salicaceae</taxon>
        <taxon>Saliceae</taxon>
        <taxon>Salix</taxon>
    </lineage>
</organism>
<accession>A0A5N5JNV8</accession>
<name>A0A5N5JNV8_9ROSI</name>
<dbReference type="Gene3D" id="3.30.1130.10">
    <property type="match status" value="1"/>
</dbReference>
<dbReference type="SUPFAM" id="SSF47095">
    <property type="entry name" value="HMG-box"/>
    <property type="match status" value="1"/>
</dbReference>
<dbReference type="EMBL" id="VDCV01000016">
    <property type="protein sequence ID" value="KAB5519604.1"/>
    <property type="molecule type" value="Genomic_DNA"/>
</dbReference>
<evidence type="ECO:0000256" key="7">
    <source>
        <dbReference type="ARBA" id="ARBA00063311"/>
    </source>
</evidence>
<comment type="similarity">
    <text evidence="3 8">Belongs to the DHNA family.</text>
</comment>
<evidence type="ECO:0000256" key="4">
    <source>
        <dbReference type="ARBA" id="ARBA00022909"/>
    </source>
</evidence>
<dbReference type="InterPro" id="IPR056775">
    <property type="entry name" value="YABBY_C"/>
</dbReference>
<dbReference type="Pfam" id="PF02152">
    <property type="entry name" value="FolB"/>
    <property type="match status" value="1"/>
</dbReference>
<evidence type="ECO:0000256" key="8">
    <source>
        <dbReference type="RuleBase" id="RU362079"/>
    </source>
</evidence>
<dbReference type="AlphaFoldDB" id="A0A5N5JNV8"/>
<dbReference type="Pfam" id="PF24868">
    <property type="entry name" value="YABBY_N"/>
    <property type="match status" value="1"/>
</dbReference>
<dbReference type="GO" id="GO:0046656">
    <property type="term" value="P:folic acid biosynthetic process"/>
    <property type="evidence" value="ECO:0007669"/>
    <property type="project" value="UniProtKB-UniRule"/>
</dbReference>
<dbReference type="GO" id="GO:0005737">
    <property type="term" value="C:cytoplasm"/>
    <property type="evidence" value="ECO:0007669"/>
    <property type="project" value="TreeGrafter"/>
</dbReference>
<feature type="region of interest" description="Disordered" evidence="9">
    <location>
        <begin position="199"/>
        <end position="220"/>
    </location>
</feature>
<dbReference type="EC" id="4.1.2.25" evidence="8"/>
<evidence type="ECO:0000256" key="1">
    <source>
        <dbReference type="ARBA" id="ARBA00001353"/>
    </source>
</evidence>
<dbReference type="InterPro" id="IPR006157">
    <property type="entry name" value="FolB_dom"/>
</dbReference>
<dbReference type="FunFam" id="3.30.1130.10:FF:000003">
    <property type="entry name" value="7,8-dihydroneopterin aldolase"/>
    <property type="match status" value="1"/>
</dbReference>
<evidence type="ECO:0000256" key="5">
    <source>
        <dbReference type="ARBA" id="ARBA00023239"/>
    </source>
</evidence>
<evidence type="ECO:0000313" key="12">
    <source>
        <dbReference type="Proteomes" id="UP000326939"/>
    </source>
</evidence>
<evidence type="ECO:0000256" key="3">
    <source>
        <dbReference type="ARBA" id="ARBA00005708"/>
    </source>
</evidence>
<dbReference type="InterPro" id="IPR006156">
    <property type="entry name" value="Dihydroneopterin_aldolase"/>
</dbReference>
<comment type="pathway">
    <text evidence="2 8">Cofactor biosynthesis; tetrahydrofolate biosynthesis; 2-amino-4-hydroxy-6-hydroxymethyl-7,8-dihydropteridine diphosphate from 7,8-dihydroneopterin triphosphate: step 3/4.</text>
</comment>
<dbReference type="InterPro" id="IPR036910">
    <property type="entry name" value="HMG_box_dom_sf"/>
</dbReference>
<comment type="subunit">
    <text evidence="7">Homooctamer. Forms a hollow cylinder assembled from two ring-shaped tetramers.</text>
</comment>
<feature type="domain" description="Dihydroneopterin aldolase/epimerase" evidence="10">
    <location>
        <begin position="419"/>
        <end position="532"/>
    </location>
</feature>
<dbReference type="Proteomes" id="UP000326939">
    <property type="component" value="Chromosome 16"/>
</dbReference>
<gene>
    <name evidence="11" type="ORF">DKX38_023923</name>
</gene>
<dbReference type="GO" id="GO:0004150">
    <property type="term" value="F:dihydroneopterin aldolase activity"/>
    <property type="evidence" value="ECO:0007669"/>
    <property type="project" value="UniProtKB-UniRule"/>
</dbReference>
<dbReference type="GO" id="GO:0046654">
    <property type="term" value="P:tetrahydrofolate biosynthetic process"/>
    <property type="evidence" value="ECO:0007669"/>
    <property type="project" value="UniProtKB-UniRule"/>
</dbReference>
<evidence type="ECO:0000313" key="11">
    <source>
        <dbReference type="EMBL" id="KAB5519604.1"/>
    </source>
</evidence>
<comment type="function">
    <text evidence="6">Catalyzes the conversion of 7,8-dihydroneopterin into 6-hydroxymethyl-7,8-dihydropterin, a biosynthetic precursor of the vitamin tetrahydrofolate. Can use L-threo-dihydroneopterin and D-erythro-dihydroneopterin as substrates for the formation of 6-hydroxymethyldihydropterin, but it can also catalyze the epimerization of carbon 2' of dihydroneopterin and dihydromonapterin.</text>
</comment>
<keyword evidence="5 8" id="KW-0456">Lyase</keyword>
<sequence length="534" mass="60477">MTQACKPRVAHASRLPEILLVHLKRFSYSKFIAIGRESADRAIPQRDTCMRHSSFRQSNLRIWKIERMIRRREVFYKFYRLMQLGNRKCYKFDDNRASPVREDDIKTSAAYLVFIDHLQSCPRMSLEIASERVCYVHCNFCNTILVVNIPCSNNSIELNTVTVRCGHCANLLSLNTGSLLQTAHLQDSHKQNLLYQDLSEGSSSTGNKVSALEPSRNEQPGRTVAVHAAMGKKQQRTPSAYNRFIKEEIRRIKAKNPEISHREAFSNAAKNFVDFNEFSLWEDPKTSILSLIAAKLYPIILYTQKNASSPDAYLSRATDRVVMSKGHHHSIASKTSIPFGWVPTHESQHKFSQLLSEAPKSPISSRFKYITFAIRSLLKHPFSFHNPESNRWIDSVSKIDGLGKEAAMGDEEIRGGDKLILRGLKFHGFHGVKPEERALGQKFLIDVDAWMDLRAAGKSDCLSDTISYTEIYRIAKEIAEGPPQNLLESVAQLIASTTLSRYPQISAVRVKVGKPHVAVHGILDYLGVEILRHS</sequence>
<evidence type="ECO:0000256" key="6">
    <source>
        <dbReference type="ARBA" id="ARBA00055579"/>
    </source>
</evidence>
<evidence type="ECO:0000256" key="9">
    <source>
        <dbReference type="SAM" id="MobiDB-lite"/>
    </source>
</evidence>
<dbReference type="SUPFAM" id="SSF54001">
    <property type="entry name" value="Cysteine proteinases"/>
    <property type="match status" value="1"/>
</dbReference>
<comment type="caution">
    <text evidence="11">The sequence shown here is derived from an EMBL/GenBank/DDBJ whole genome shotgun (WGS) entry which is preliminary data.</text>
</comment>
<dbReference type="Gene3D" id="3.90.70.10">
    <property type="entry name" value="Cysteine proteinases"/>
    <property type="match status" value="1"/>
</dbReference>
<reference evidence="12" key="1">
    <citation type="journal article" date="2019" name="Gigascience">
        <title>De novo genome assembly of the endangered Acer yangbiense, a plant species with extremely small populations endemic to Yunnan Province, China.</title>
        <authorList>
            <person name="Yang J."/>
            <person name="Wariss H.M."/>
            <person name="Tao L."/>
            <person name="Zhang R."/>
            <person name="Yun Q."/>
            <person name="Hollingsworth P."/>
            <person name="Dao Z."/>
            <person name="Luo G."/>
            <person name="Guo H."/>
            <person name="Ma Y."/>
            <person name="Sun W."/>
        </authorList>
    </citation>
    <scope>NUCLEOTIDE SEQUENCE [LARGE SCALE GENOMIC DNA]</scope>
    <source>
        <strain evidence="12">cv. br00</strain>
    </source>
</reference>
<keyword evidence="12" id="KW-1185">Reference proteome</keyword>
<dbReference type="CDD" id="cd00534">
    <property type="entry name" value="DHNA_DHNTPE"/>
    <property type="match status" value="1"/>
</dbReference>
<dbReference type="InterPro" id="IPR056776">
    <property type="entry name" value="YABBY_N"/>
</dbReference>
<dbReference type="Pfam" id="PF04690">
    <property type="entry name" value="YABBY"/>
    <property type="match status" value="1"/>
</dbReference>
<evidence type="ECO:0000256" key="2">
    <source>
        <dbReference type="ARBA" id="ARBA00005013"/>
    </source>
</evidence>
<dbReference type="UniPathway" id="UPA00077">
    <property type="reaction ID" value="UER00154"/>
</dbReference>
<dbReference type="InterPro" id="IPR038765">
    <property type="entry name" value="Papain-like_cys_pep_sf"/>
</dbReference>
<dbReference type="SMART" id="SM00905">
    <property type="entry name" value="FolB"/>
    <property type="match status" value="1"/>
</dbReference>
<protein>
    <recommendedName>
        <fullName evidence="8">7,8-dihydroneopterin aldolase</fullName>
        <ecNumber evidence="8">4.1.2.25</ecNumber>
    </recommendedName>
</protein>
<dbReference type="PANTHER" id="PTHR42844">
    <property type="entry name" value="DIHYDRONEOPTERIN ALDOLASE 1-RELATED"/>
    <property type="match status" value="1"/>
</dbReference>
<comment type="function">
    <text evidence="8">Catalyzes the conversion of 7,8-dihydroneopterin to 6-hydroxymethyl-7,8-dihydropterin.</text>
</comment>
<dbReference type="NCBIfam" id="TIGR00526">
    <property type="entry name" value="folB_dom"/>
    <property type="match status" value="1"/>
</dbReference>
<dbReference type="SUPFAM" id="SSF55620">
    <property type="entry name" value="Tetrahydrobiopterin biosynthesis enzymes-like"/>
    <property type="match status" value="1"/>
</dbReference>
<keyword evidence="4 8" id="KW-0289">Folate biosynthesis</keyword>
<proteinExistence type="inferred from homology"/>